<evidence type="ECO:0000256" key="1">
    <source>
        <dbReference type="ARBA" id="ARBA00023125"/>
    </source>
</evidence>
<dbReference type="RefSeq" id="WP_097040415.1">
    <property type="nucleotide sequence ID" value="NZ_OBQF01000003.1"/>
</dbReference>
<dbReference type="Pfam" id="PF00440">
    <property type="entry name" value="TetR_N"/>
    <property type="match status" value="1"/>
</dbReference>
<keyword evidence="1 2" id="KW-0238">DNA-binding</keyword>
<dbReference type="PROSITE" id="PS50977">
    <property type="entry name" value="HTH_TETR_2"/>
    <property type="match status" value="1"/>
</dbReference>
<proteinExistence type="predicted"/>
<dbReference type="OrthoDB" id="9810250at2"/>
<dbReference type="PANTHER" id="PTHR43479">
    <property type="entry name" value="ACREF/ENVCD OPERON REPRESSOR-RELATED"/>
    <property type="match status" value="1"/>
</dbReference>
<gene>
    <name evidence="4" type="ORF">SAMN05878391_1337</name>
</gene>
<dbReference type="InterPro" id="IPR009057">
    <property type="entry name" value="Homeodomain-like_sf"/>
</dbReference>
<dbReference type="EMBL" id="OBQF01000003">
    <property type="protein sequence ID" value="SOC41607.1"/>
    <property type="molecule type" value="Genomic_DNA"/>
</dbReference>
<reference evidence="5" key="1">
    <citation type="submission" date="2017-08" db="EMBL/GenBank/DDBJ databases">
        <authorList>
            <person name="Varghese N."/>
            <person name="Submissions S."/>
        </authorList>
    </citation>
    <scope>NUCLEOTIDE SEQUENCE [LARGE SCALE GENOMIC DNA]</scope>
    <source>
        <strain evidence="5">DSM 23173</strain>
    </source>
</reference>
<sequence length="187" mass="22531">MSKNDLRVIKTKDALHRTLLEILNEKSLDEITVTEICKRARINRGTFYLHYRQVEDVFGEYFKEITLDLAESYKEPYRKVSVLRASELDPSTVRIFHHIENFKMFYEIILSEKVPLSYYYLLFEEIEKLFQQDMEIKLEEEINHQMYASYHANAIIGMIIYWYKNGFSYSADYMNEQLVQFVNMKTK</sequence>
<evidence type="ECO:0000313" key="4">
    <source>
        <dbReference type="EMBL" id="SOC41607.1"/>
    </source>
</evidence>
<dbReference type="Gene3D" id="1.10.357.10">
    <property type="entry name" value="Tetracycline Repressor, domain 2"/>
    <property type="match status" value="1"/>
</dbReference>
<organism evidence="4 5">
    <name type="scientific">Salinicoccus kekensis</name>
    <dbReference type="NCBI Taxonomy" id="714307"/>
    <lineage>
        <taxon>Bacteria</taxon>
        <taxon>Bacillati</taxon>
        <taxon>Bacillota</taxon>
        <taxon>Bacilli</taxon>
        <taxon>Bacillales</taxon>
        <taxon>Staphylococcaceae</taxon>
        <taxon>Salinicoccus</taxon>
    </lineage>
</organism>
<protein>
    <submittedName>
        <fullName evidence="4">TetR family transcriptional regulator</fullName>
    </submittedName>
</protein>
<dbReference type="SUPFAM" id="SSF46689">
    <property type="entry name" value="Homeodomain-like"/>
    <property type="match status" value="1"/>
</dbReference>
<dbReference type="Pfam" id="PF14278">
    <property type="entry name" value="TetR_C_8"/>
    <property type="match status" value="1"/>
</dbReference>
<evidence type="ECO:0000259" key="3">
    <source>
        <dbReference type="PROSITE" id="PS50977"/>
    </source>
</evidence>
<name>A0A285UIT3_9STAP</name>
<dbReference type="Proteomes" id="UP000219412">
    <property type="component" value="Unassembled WGS sequence"/>
</dbReference>
<feature type="domain" description="HTH tetR-type" evidence="3">
    <location>
        <begin position="9"/>
        <end position="69"/>
    </location>
</feature>
<dbReference type="InterPro" id="IPR001647">
    <property type="entry name" value="HTH_TetR"/>
</dbReference>
<dbReference type="InterPro" id="IPR050624">
    <property type="entry name" value="HTH-type_Tx_Regulator"/>
</dbReference>
<accession>A0A285UIT3</accession>
<evidence type="ECO:0000313" key="5">
    <source>
        <dbReference type="Proteomes" id="UP000219412"/>
    </source>
</evidence>
<dbReference type="AlphaFoldDB" id="A0A285UIT3"/>
<dbReference type="PANTHER" id="PTHR43479:SF7">
    <property type="entry name" value="TETR-FAMILY TRANSCRIPTIONAL REGULATOR"/>
    <property type="match status" value="1"/>
</dbReference>
<feature type="DNA-binding region" description="H-T-H motif" evidence="2">
    <location>
        <begin position="32"/>
        <end position="51"/>
    </location>
</feature>
<evidence type="ECO:0000256" key="2">
    <source>
        <dbReference type="PROSITE-ProRule" id="PRU00335"/>
    </source>
</evidence>
<dbReference type="GO" id="GO:0003677">
    <property type="term" value="F:DNA binding"/>
    <property type="evidence" value="ECO:0007669"/>
    <property type="project" value="UniProtKB-UniRule"/>
</dbReference>
<keyword evidence="5" id="KW-1185">Reference proteome</keyword>
<dbReference type="InterPro" id="IPR039532">
    <property type="entry name" value="TetR_C_Firmicutes"/>
</dbReference>